<protein>
    <submittedName>
        <fullName evidence="2">Protease I</fullName>
    </submittedName>
</protein>
<accession>A0A554LKT3</accession>
<gene>
    <name evidence="2" type="ORF">CEN89_17</name>
</gene>
<dbReference type="GO" id="GO:0005737">
    <property type="term" value="C:cytoplasm"/>
    <property type="evidence" value="ECO:0007669"/>
    <property type="project" value="TreeGrafter"/>
</dbReference>
<dbReference type="GO" id="GO:0006508">
    <property type="term" value="P:proteolysis"/>
    <property type="evidence" value="ECO:0007669"/>
    <property type="project" value="UniProtKB-KW"/>
</dbReference>
<evidence type="ECO:0000259" key="1">
    <source>
        <dbReference type="Pfam" id="PF01965"/>
    </source>
</evidence>
<name>A0A554LKT3_9BACT</name>
<dbReference type="SUPFAM" id="SSF52317">
    <property type="entry name" value="Class I glutamine amidotransferase-like"/>
    <property type="match status" value="1"/>
</dbReference>
<dbReference type="PANTHER" id="PTHR48094">
    <property type="entry name" value="PROTEIN/NUCLEIC ACID DEGLYCASE DJ-1-RELATED"/>
    <property type="match status" value="1"/>
</dbReference>
<organism evidence="2 3">
    <name type="scientific">Candidatus Berkelbacteria bacterium Licking1014_7</name>
    <dbReference type="NCBI Taxonomy" id="2017147"/>
    <lineage>
        <taxon>Bacteria</taxon>
        <taxon>Candidatus Berkelbacteria</taxon>
    </lineage>
</organism>
<dbReference type="PANTHER" id="PTHR48094:SF12">
    <property type="entry name" value="PARKINSON DISEASE PROTEIN 7 HOMOLOG"/>
    <property type="match status" value="1"/>
</dbReference>
<keyword evidence="2" id="KW-0645">Protease</keyword>
<evidence type="ECO:0000313" key="3">
    <source>
        <dbReference type="Proteomes" id="UP000315689"/>
    </source>
</evidence>
<dbReference type="Gene3D" id="3.40.50.880">
    <property type="match status" value="1"/>
</dbReference>
<dbReference type="InterPro" id="IPR050325">
    <property type="entry name" value="Prot/Nucl_acid_deglycase"/>
</dbReference>
<sequence>MPPQGFKDEELLTPRDILQGKGIFCEIASLKTGIIMGADGAEVQAEKLVSAVDVHDYIGVAFIGGPGTVPLVNNQESKALARKFFDADKIVGAICAAPGILANGGILVGKKATSWQGMKETLLKSGALWQNEPVVTDGHIVTADGPDSSRQFGQALAGLCQQS</sequence>
<evidence type="ECO:0000313" key="2">
    <source>
        <dbReference type="EMBL" id="TSC93480.1"/>
    </source>
</evidence>
<dbReference type="Proteomes" id="UP000315689">
    <property type="component" value="Unassembled WGS sequence"/>
</dbReference>
<dbReference type="Pfam" id="PF01965">
    <property type="entry name" value="DJ-1_PfpI"/>
    <property type="match status" value="1"/>
</dbReference>
<keyword evidence="2" id="KW-0378">Hydrolase</keyword>
<dbReference type="InterPro" id="IPR029062">
    <property type="entry name" value="Class_I_gatase-like"/>
</dbReference>
<dbReference type="CDD" id="cd03135">
    <property type="entry name" value="GATase1_DJ-1"/>
    <property type="match status" value="1"/>
</dbReference>
<reference evidence="2 3" key="1">
    <citation type="submission" date="2017-07" db="EMBL/GenBank/DDBJ databases">
        <title>Mechanisms for carbon and nitrogen cycling indicate functional differentiation within the Candidate Phyla Radiation.</title>
        <authorList>
            <person name="Danczak R.E."/>
            <person name="Johnston M.D."/>
            <person name="Kenah C."/>
            <person name="Slattery M."/>
            <person name="Wrighton K.C."/>
            <person name="Wilkins M.J."/>
        </authorList>
    </citation>
    <scope>NUCLEOTIDE SEQUENCE [LARGE SCALE GENOMIC DNA]</scope>
    <source>
        <strain evidence="2">Licking1014_7</strain>
    </source>
</reference>
<dbReference type="AlphaFoldDB" id="A0A554LKT3"/>
<dbReference type="EMBL" id="VMGK01000001">
    <property type="protein sequence ID" value="TSC93480.1"/>
    <property type="molecule type" value="Genomic_DNA"/>
</dbReference>
<comment type="caution">
    <text evidence="2">The sequence shown here is derived from an EMBL/GenBank/DDBJ whole genome shotgun (WGS) entry which is preliminary data.</text>
</comment>
<dbReference type="InterPro" id="IPR002818">
    <property type="entry name" value="DJ-1/PfpI"/>
</dbReference>
<proteinExistence type="predicted"/>
<feature type="domain" description="DJ-1/PfpI" evidence="1">
    <location>
        <begin position="4"/>
        <end position="156"/>
    </location>
</feature>
<dbReference type="GO" id="GO:0008233">
    <property type="term" value="F:peptidase activity"/>
    <property type="evidence" value="ECO:0007669"/>
    <property type="project" value="UniProtKB-KW"/>
</dbReference>